<dbReference type="AlphaFoldDB" id="A0A6G9ALZ8"/>
<feature type="transmembrane region" description="Helical" evidence="8">
    <location>
        <begin position="534"/>
        <end position="553"/>
    </location>
</feature>
<feature type="transmembrane region" description="Helical" evidence="8">
    <location>
        <begin position="476"/>
        <end position="502"/>
    </location>
</feature>
<comment type="similarity">
    <text evidence="2">Belongs to the resistance-nodulation-cell division (RND) (TC 2.A.6) family.</text>
</comment>
<dbReference type="InterPro" id="IPR004763">
    <property type="entry name" value="CusA-like"/>
</dbReference>
<dbReference type="PRINTS" id="PR00702">
    <property type="entry name" value="ACRIFLAVINRP"/>
</dbReference>
<accession>A0A6G9ALZ8</accession>
<dbReference type="GO" id="GO:0042910">
    <property type="term" value="F:xenobiotic transmembrane transporter activity"/>
    <property type="evidence" value="ECO:0007669"/>
    <property type="project" value="TreeGrafter"/>
</dbReference>
<proteinExistence type="inferred from homology"/>
<dbReference type="KEGG" id="spib:G8759_13130"/>
<keyword evidence="4" id="KW-1003">Cell membrane</keyword>
<name>A0A6G9ALZ8_9BACT</name>
<dbReference type="Gene3D" id="1.20.1640.10">
    <property type="entry name" value="Multidrug efflux transporter AcrB transmembrane domain"/>
    <property type="match status" value="2"/>
</dbReference>
<dbReference type="Gene3D" id="3.30.70.1320">
    <property type="entry name" value="Multidrug efflux transporter AcrB pore domain like"/>
    <property type="match status" value="1"/>
</dbReference>
<keyword evidence="5 8" id="KW-0812">Transmembrane</keyword>
<dbReference type="PANTHER" id="PTHR32063:SF12">
    <property type="entry name" value="CATION EFFLUX SYSTEM PROTEIN"/>
    <property type="match status" value="1"/>
</dbReference>
<dbReference type="SUPFAM" id="SSF82693">
    <property type="entry name" value="Multidrug efflux transporter AcrB pore domain, PN1, PN2, PC1 and PC2 subdomains"/>
    <property type="match status" value="3"/>
</dbReference>
<dbReference type="GO" id="GO:0008324">
    <property type="term" value="F:monoatomic cation transmembrane transporter activity"/>
    <property type="evidence" value="ECO:0007669"/>
    <property type="project" value="InterPro"/>
</dbReference>
<feature type="transmembrane region" description="Helical" evidence="8">
    <location>
        <begin position="363"/>
        <end position="382"/>
    </location>
</feature>
<evidence type="ECO:0000256" key="2">
    <source>
        <dbReference type="ARBA" id="ARBA00010942"/>
    </source>
</evidence>
<feature type="transmembrane region" description="Helical" evidence="8">
    <location>
        <begin position="877"/>
        <end position="894"/>
    </location>
</feature>
<dbReference type="InterPro" id="IPR001036">
    <property type="entry name" value="Acrflvin-R"/>
</dbReference>
<evidence type="ECO:0000256" key="6">
    <source>
        <dbReference type="ARBA" id="ARBA00022989"/>
    </source>
</evidence>
<dbReference type="Pfam" id="PF00873">
    <property type="entry name" value="ACR_tran"/>
    <property type="match status" value="1"/>
</dbReference>
<reference evidence="9 10" key="1">
    <citation type="submission" date="2020-03" db="EMBL/GenBank/DDBJ databases">
        <authorList>
            <person name="Kim M.K."/>
        </authorList>
    </citation>
    <scope>NUCLEOTIDE SEQUENCE [LARGE SCALE GENOMIC DNA]</scope>
    <source>
        <strain evidence="9 10">BT328</strain>
    </source>
</reference>
<organism evidence="9 10">
    <name type="scientific">Spirosoma aureum</name>
    <dbReference type="NCBI Taxonomy" id="2692134"/>
    <lineage>
        <taxon>Bacteria</taxon>
        <taxon>Pseudomonadati</taxon>
        <taxon>Bacteroidota</taxon>
        <taxon>Cytophagia</taxon>
        <taxon>Cytophagales</taxon>
        <taxon>Cytophagaceae</taxon>
        <taxon>Spirosoma</taxon>
    </lineage>
</organism>
<feature type="transmembrane region" description="Helical" evidence="8">
    <location>
        <begin position="926"/>
        <end position="951"/>
    </location>
</feature>
<evidence type="ECO:0000256" key="8">
    <source>
        <dbReference type="SAM" id="Phobius"/>
    </source>
</evidence>
<evidence type="ECO:0000256" key="4">
    <source>
        <dbReference type="ARBA" id="ARBA00022475"/>
    </source>
</evidence>
<keyword evidence="6 8" id="KW-1133">Transmembrane helix</keyword>
<dbReference type="Gene3D" id="3.30.70.1440">
    <property type="entry name" value="Multidrug efflux transporter AcrB pore domain"/>
    <property type="match status" value="1"/>
</dbReference>
<feature type="transmembrane region" description="Helical" evidence="8">
    <location>
        <begin position="446"/>
        <end position="464"/>
    </location>
</feature>
<keyword evidence="3" id="KW-0813">Transport</keyword>
<dbReference type="PANTHER" id="PTHR32063">
    <property type="match status" value="1"/>
</dbReference>
<evidence type="ECO:0000256" key="7">
    <source>
        <dbReference type="ARBA" id="ARBA00023136"/>
    </source>
</evidence>
<dbReference type="InterPro" id="IPR027463">
    <property type="entry name" value="AcrB_DN_DC_subdom"/>
</dbReference>
<dbReference type="RefSeq" id="WP_167208625.1">
    <property type="nucleotide sequence ID" value="NZ_CP050063.1"/>
</dbReference>
<comment type="subcellular location">
    <subcellularLocation>
        <location evidence="1">Cell membrane</location>
        <topology evidence="1">Multi-pass membrane protein</topology>
    </subcellularLocation>
</comment>
<dbReference type="SUPFAM" id="SSF82714">
    <property type="entry name" value="Multidrug efflux transporter AcrB TolC docking domain, DN and DC subdomains"/>
    <property type="match status" value="2"/>
</dbReference>
<evidence type="ECO:0000313" key="9">
    <source>
        <dbReference type="EMBL" id="QIP13501.1"/>
    </source>
</evidence>
<evidence type="ECO:0000256" key="1">
    <source>
        <dbReference type="ARBA" id="ARBA00004651"/>
    </source>
</evidence>
<evidence type="ECO:0000256" key="5">
    <source>
        <dbReference type="ARBA" id="ARBA00022692"/>
    </source>
</evidence>
<feature type="transmembrane region" description="Helical" evidence="8">
    <location>
        <begin position="17"/>
        <end position="35"/>
    </location>
</feature>
<feature type="transmembrane region" description="Helical" evidence="8">
    <location>
        <begin position="901"/>
        <end position="920"/>
    </location>
</feature>
<feature type="transmembrane region" description="Helical" evidence="8">
    <location>
        <begin position="337"/>
        <end position="357"/>
    </location>
</feature>
<dbReference type="NCBIfam" id="TIGR00914">
    <property type="entry name" value="2A0601"/>
    <property type="match status" value="1"/>
</dbReference>
<feature type="transmembrane region" description="Helical" evidence="8">
    <location>
        <begin position="1003"/>
        <end position="1026"/>
    </location>
</feature>
<sequence length="1050" mass="116489">MNRLINNIVGFSLKNRFFIFFMTASLVIAGVFSYLKTPLEAFPDVTNTQIIVVTEWNGRSAEEVERFVTVPIEVAMNSVQRKSNVRSTTMFGLSVLKVIFDDDVDDFFARQQVNNLLRNVSLPDGVEPEIQPPYGPTGEIFRYTLESKDRDSRELLTLQNWVIDRQLRSVPGVADVVAFGGRDKMYELRVNPTQLTKYDITPLEVYQAVTRSNINVGGDVIERNGQAYVVRGVGLLTSIQDIENIIIEEMGGNPVLVKNVADVAESNLPRVGQVGLDASDDVVEGIVVMRKGENPSDVLGRVKAKIEDLNTRILPSDVKMVTFYDRDNLIEFCTHTVLHNLTEGIVLVTVIVFLFMADWRTTLIVSIIIPLALLFAFICLRLRGMSANLLSMGAIDFGIIIDGAVVMVEGVFVSLDHLAHRVGMTRYNRMAKLGLIRKTGGELGKAVFFSKLIIITALLPIFSFQKVEGKMFSPLAWTLGFALLGALLFTLTLVPVLCSILLKKNVREKNNPIVNFFERIVMGAFGWCYRHRRMSLIGSICFMIATFFSSTMLGTEFLPQLNEGALWVTAELPMSMSLPESVAMAKTIRQDLKSFPEVKQVLSQVGRSNDGTDPNGFYFCQFQVDLRPKDEWTERLAGHRLTTEQLTDEMDSKLRRYAGVLYNYSQPIIDNVAEAVAGYKASNGIKIFGPDVYELEKYANQALAAVKDVEGIKDLGIIRNVGQPEMSIQFHDHKMALYGVSTADAQAVIEMAIGGKTASILYEGERKFDIRVRFQPEYRQSDDDIMRLMVPTMSGGKIPLKEIATIRQVTGPAFIYRDLNQRFIGVKFSVRGRDLGSTIAEAQQRVREKLQPEKGYSVEWVGEFENQVRATDQLTKVVPISIAAIFVILFITFGNAKDAGLVLLNVPFALIGGILALHVTSMNFGISAGVGFIALFGICVQNGVILISVFNKNRQARMPLDRAIREGVQSRIRPVVMTALMAAIGLFPAAISTGIGSETQKPLAIVVIGGLMTATVLTLLVFPIIYRLFYRNKMAVSADSGNNVELAEAV</sequence>
<feature type="transmembrane region" description="Helical" evidence="8">
    <location>
        <begin position="972"/>
        <end position="991"/>
    </location>
</feature>
<keyword evidence="10" id="KW-1185">Reference proteome</keyword>
<dbReference type="Gene3D" id="3.30.70.1430">
    <property type="entry name" value="Multidrug efflux transporter AcrB pore domain"/>
    <property type="match status" value="2"/>
</dbReference>
<gene>
    <name evidence="9" type="ORF">G8759_13130</name>
</gene>
<protein>
    <submittedName>
        <fullName evidence="9">Efflux RND transporter permease subunit</fullName>
    </submittedName>
</protein>
<dbReference type="SUPFAM" id="SSF82866">
    <property type="entry name" value="Multidrug efflux transporter AcrB transmembrane domain"/>
    <property type="match status" value="2"/>
</dbReference>
<evidence type="ECO:0000256" key="3">
    <source>
        <dbReference type="ARBA" id="ARBA00022448"/>
    </source>
</evidence>
<dbReference type="EMBL" id="CP050063">
    <property type="protein sequence ID" value="QIP13501.1"/>
    <property type="molecule type" value="Genomic_DNA"/>
</dbReference>
<dbReference type="GO" id="GO:0005886">
    <property type="term" value="C:plasma membrane"/>
    <property type="evidence" value="ECO:0007669"/>
    <property type="project" value="UniProtKB-SubCell"/>
</dbReference>
<keyword evidence="7 8" id="KW-0472">Membrane</keyword>
<evidence type="ECO:0000313" key="10">
    <source>
        <dbReference type="Proteomes" id="UP000501802"/>
    </source>
</evidence>
<dbReference type="Proteomes" id="UP000501802">
    <property type="component" value="Chromosome"/>
</dbReference>
<dbReference type="Gene3D" id="3.30.2090.10">
    <property type="entry name" value="Multidrug efflux transporter AcrB TolC docking domain, DN and DC subdomains"/>
    <property type="match status" value="2"/>
</dbReference>